<comment type="caution">
    <text evidence="1">The sequence shown here is derived from an EMBL/GenBank/DDBJ whole genome shotgun (WGS) entry which is preliminary data.</text>
</comment>
<accession>A0A6L5YT39</accession>
<evidence type="ECO:0000313" key="1">
    <source>
        <dbReference type="EMBL" id="MST74861.1"/>
    </source>
</evidence>
<dbReference type="Pfam" id="PF09986">
    <property type="entry name" value="DUF2225"/>
    <property type="match status" value="1"/>
</dbReference>
<proteinExistence type="predicted"/>
<gene>
    <name evidence="1" type="ORF">FYJ75_07415</name>
</gene>
<keyword evidence="2" id="KW-1185">Reference proteome</keyword>
<protein>
    <submittedName>
        <fullName evidence="1">DUF2225 domain-containing protein</fullName>
    </submittedName>
</protein>
<dbReference type="EMBL" id="VUNI01000010">
    <property type="protein sequence ID" value="MST74861.1"/>
    <property type="molecule type" value="Genomic_DNA"/>
</dbReference>
<evidence type="ECO:0000313" key="2">
    <source>
        <dbReference type="Proteomes" id="UP000474024"/>
    </source>
</evidence>
<dbReference type="AlphaFoldDB" id="A0A6L5YT39"/>
<sequence length="287" mass="33328">MSLLTGLEKFGLQADEMQIYEKKDEKPVEKEVVKKEEKIPEETEFLLLKSVQCPVCEHKFKMISVKSGRLRRKEPDMDLRPRFYYIDTLKYDICACPNCGYTAMSRYFDSMSSLQRKLIKENVCDKFNAHNALNVEELKAYDYDTAVERYKLSLYNSIVKKAKISEKAYTCLKLAWMLYEQNEELTGKDEKTLEKKAACVKEADEFYEKAYDGFVEAIANEMYPICGMDQNTLDCLLAAMAFRLKKYDIASKMISSILVSRTASSKMKDKALDMKEEIIEALKKEEQ</sequence>
<dbReference type="RefSeq" id="WP_154429826.1">
    <property type="nucleotide sequence ID" value="NZ_VUNI01000010.1"/>
</dbReference>
<dbReference type="Proteomes" id="UP000474024">
    <property type="component" value="Unassembled WGS sequence"/>
</dbReference>
<name>A0A6L5YT39_9FIRM</name>
<organism evidence="1 2">
    <name type="scientific">Roseburia porci</name>
    <dbReference type="NCBI Taxonomy" id="2605790"/>
    <lineage>
        <taxon>Bacteria</taxon>
        <taxon>Bacillati</taxon>
        <taxon>Bacillota</taxon>
        <taxon>Clostridia</taxon>
        <taxon>Lachnospirales</taxon>
        <taxon>Lachnospiraceae</taxon>
        <taxon>Roseburia</taxon>
    </lineage>
</organism>
<dbReference type="InterPro" id="IPR018708">
    <property type="entry name" value="DUF2225"/>
</dbReference>
<reference evidence="1 2" key="1">
    <citation type="submission" date="2019-08" db="EMBL/GenBank/DDBJ databases">
        <title>In-depth cultivation of the pig gut microbiome towards novel bacterial diversity and tailored functional studies.</title>
        <authorList>
            <person name="Wylensek D."/>
            <person name="Hitch T.C.A."/>
            <person name="Clavel T."/>
        </authorList>
    </citation>
    <scope>NUCLEOTIDE SEQUENCE [LARGE SCALE GENOMIC DNA]</scope>
    <source>
        <strain evidence="1 2">MUC/MUC-530-WT-4D</strain>
    </source>
</reference>